<dbReference type="FunFam" id="3.90.1480.20:FF:000015">
    <property type="entry name" value="Lactosylceramide alpha-2,3-sialyltransferase"/>
    <property type="match status" value="1"/>
</dbReference>
<gene>
    <name evidence="11" type="ORF">HOLleu_12526</name>
</gene>
<keyword evidence="4" id="KW-0808">Transferase</keyword>
<dbReference type="PANTHER" id="PTHR46032:SF2">
    <property type="entry name" value="GAL BETA 1,3-GALNAC ALPHA-2,3-SIALYL TRANSFERASE-RELATED"/>
    <property type="match status" value="1"/>
</dbReference>
<dbReference type="PANTHER" id="PTHR46032">
    <property type="entry name" value="ALPHA-2,3-SIALYLTRANSFERASE ST3GAL I ISOFORM X1"/>
    <property type="match status" value="1"/>
</dbReference>
<evidence type="ECO:0000313" key="12">
    <source>
        <dbReference type="Proteomes" id="UP001152320"/>
    </source>
</evidence>
<evidence type="ECO:0000256" key="6">
    <source>
        <dbReference type="ARBA" id="ARBA00022968"/>
    </source>
</evidence>
<evidence type="ECO:0000256" key="8">
    <source>
        <dbReference type="ARBA" id="ARBA00023034"/>
    </source>
</evidence>
<protein>
    <submittedName>
        <fullName evidence="11">CMP-N-acetylneuraminate-beta-galactosamide-alpha-2,3-sialyltransferase 2</fullName>
    </submittedName>
</protein>
<evidence type="ECO:0000256" key="2">
    <source>
        <dbReference type="ARBA" id="ARBA00006003"/>
    </source>
</evidence>
<evidence type="ECO:0000256" key="9">
    <source>
        <dbReference type="ARBA" id="ARBA00023136"/>
    </source>
</evidence>
<dbReference type="InterPro" id="IPR038578">
    <property type="entry name" value="GT29-like_sf"/>
</dbReference>
<dbReference type="Proteomes" id="UP001152320">
    <property type="component" value="Chromosome 5"/>
</dbReference>
<keyword evidence="3" id="KW-0328">Glycosyltransferase</keyword>
<dbReference type="OrthoDB" id="10264956at2759"/>
<keyword evidence="7" id="KW-1133">Transmembrane helix</keyword>
<keyword evidence="9" id="KW-0472">Membrane</keyword>
<comment type="similarity">
    <text evidence="2">Belongs to the glycosyltransferase 29 family.</text>
</comment>
<proteinExistence type="inferred from homology"/>
<dbReference type="Gene3D" id="3.90.1480.20">
    <property type="entry name" value="Glycosyl transferase family 29"/>
    <property type="match status" value="1"/>
</dbReference>
<evidence type="ECO:0000256" key="3">
    <source>
        <dbReference type="ARBA" id="ARBA00022676"/>
    </source>
</evidence>
<keyword evidence="10" id="KW-0325">Glycoprotein</keyword>
<evidence type="ECO:0000256" key="1">
    <source>
        <dbReference type="ARBA" id="ARBA00004323"/>
    </source>
</evidence>
<keyword evidence="8" id="KW-0333">Golgi apparatus</keyword>
<comment type="caution">
    <text evidence="11">The sequence shown here is derived from an EMBL/GenBank/DDBJ whole genome shotgun (WGS) entry which is preliminary data.</text>
</comment>
<dbReference type="Pfam" id="PF00777">
    <property type="entry name" value="Glyco_transf_29"/>
    <property type="match status" value="1"/>
</dbReference>
<dbReference type="InterPro" id="IPR051757">
    <property type="entry name" value="Beta-gal_alpha2-3_sialyltrans"/>
</dbReference>
<organism evidence="11 12">
    <name type="scientific">Holothuria leucospilota</name>
    <name type="common">Black long sea cucumber</name>
    <name type="synonym">Mertensiothuria leucospilota</name>
    <dbReference type="NCBI Taxonomy" id="206669"/>
    <lineage>
        <taxon>Eukaryota</taxon>
        <taxon>Metazoa</taxon>
        <taxon>Echinodermata</taxon>
        <taxon>Eleutherozoa</taxon>
        <taxon>Echinozoa</taxon>
        <taxon>Holothuroidea</taxon>
        <taxon>Aspidochirotacea</taxon>
        <taxon>Aspidochirotida</taxon>
        <taxon>Holothuriidae</taxon>
        <taxon>Holothuria</taxon>
    </lineage>
</organism>
<dbReference type="EMBL" id="JAIZAY010000005">
    <property type="protein sequence ID" value="KAJ8041646.1"/>
    <property type="molecule type" value="Genomic_DNA"/>
</dbReference>
<dbReference type="InterPro" id="IPR001675">
    <property type="entry name" value="Glyco_trans_29"/>
</dbReference>
<evidence type="ECO:0000256" key="10">
    <source>
        <dbReference type="ARBA" id="ARBA00023180"/>
    </source>
</evidence>
<keyword evidence="6" id="KW-0735">Signal-anchor</keyword>
<keyword evidence="5" id="KW-0812">Transmembrane</keyword>
<dbReference type="GO" id="GO:0000139">
    <property type="term" value="C:Golgi membrane"/>
    <property type="evidence" value="ECO:0007669"/>
    <property type="project" value="UniProtKB-SubCell"/>
</dbReference>
<reference evidence="11" key="1">
    <citation type="submission" date="2021-10" db="EMBL/GenBank/DDBJ databases">
        <title>Tropical sea cucumber genome reveals ecological adaptation and Cuvierian tubules defense mechanism.</title>
        <authorList>
            <person name="Chen T."/>
        </authorList>
    </citation>
    <scope>NUCLEOTIDE SEQUENCE</scope>
    <source>
        <strain evidence="11">Nanhai2018</strain>
        <tissue evidence="11">Muscle</tissue>
    </source>
</reference>
<evidence type="ECO:0000256" key="5">
    <source>
        <dbReference type="ARBA" id="ARBA00022692"/>
    </source>
</evidence>
<evidence type="ECO:0000313" key="11">
    <source>
        <dbReference type="EMBL" id="KAJ8041646.1"/>
    </source>
</evidence>
<keyword evidence="12" id="KW-1185">Reference proteome</keyword>
<accession>A0A9Q1CBA6</accession>
<dbReference type="AlphaFoldDB" id="A0A9Q1CBA6"/>
<comment type="subcellular location">
    <subcellularLocation>
        <location evidence="1">Golgi apparatus membrane</location>
        <topology evidence="1">Single-pass type II membrane protein</topology>
    </subcellularLocation>
</comment>
<evidence type="ECO:0000256" key="4">
    <source>
        <dbReference type="ARBA" id="ARBA00022679"/>
    </source>
</evidence>
<sequence>MMLKLQKEEPYPDVLALVKKLAVSNDPFLNDKPKGCIRCAVVGNSGNLKQSGYGKIIDSHNLVIRMNQCPVNGFEKDVGSKTTHYIAYPQSFRQEDLRNASLVLAAFSAQDMRWLRDGLAGKKDKNIKPVKVDRKKVFLFNPELMWHIKHQWGIGEGKWPSTGIISAFFALQICDEVNIFGFGANRMGYWDHYFENNDGKANSEFQKTHVHDSDAESQLLKKFSDDGKIVFYRGART</sequence>
<name>A0A9Q1CBA6_HOLLE</name>
<dbReference type="GO" id="GO:0008373">
    <property type="term" value="F:sialyltransferase activity"/>
    <property type="evidence" value="ECO:0007669"/>
    <property type="project" value="InterPro"/>
</dbReference>
<evidence type="ECO:0000256" key="7">
    <source>
        <dbReference type="ARBA" id="ARBA00022989"/>
    </source>
</evidence>